<gene>
    <name evidence="3" type="ORF">F5890DRAFT_1560900</name>
</gene>
<feature type="region of interest" description="Disordered" evidence="1">
    <location>
        <begin position="533"/>
        <end position="552"/>
    </location>
</feature>
<evidence type="ECO:0000313" key="3">
    <source>
        <dbReference type="EMBL" id="KAJ3990461.1"/>
    </source>
</evidence>
<evidence type="ECO:0000313" key="4">
    <source>
        <dbReference type="Proteomes" id="UP001163850"/>
    </source>
</evidence>
<feature type="domain" description="Nucleolar 27S pre-rRNA processing Urb2/Npa2 C-terminal" evidence="2">
    <location>
        <begin position="1157"/>
        <end position="1384"/>
    </location>
</feature>
<dbReference type="Proteomes" id="UP001163850">
    <property type="component" value="Unassembled WGS sequence"/>
</dbReference>
<sequence>MEYEYEYAEFVCRLVTTVAANLAATFSWLQNQEMDSFLSSSQNFVRALKANSDPPFSGGPSKLEIARAAWDQKTFYAPRKAEVIVDLILNHFAKSNEIHSISDAASWKLLLDVISPSQSIKSDSWLAPLVPRIPFTRIVIQLFESIDNASCNDYSQLTLTAHECITILWPYCVSKINTDLLLECFAASLRSCAKHEPLDEPTSNLIMLVAGSFNRSFSVSTAKKKTFSAFIRTHLEDWLLSLNRLQSDPVRSTLFECLYTSGVQCLLDPDVIRDNETENTIFHAFENSVPEIIMPILPRLFLSYIQILRKNRNAIFGQASSHKFDSEEYRESSLRFFASCQQILSKATQKDQSWTTKALLMDVINQEHILTGQHLETEQLLNGIVNSALVELKAGTEATLGPVIRCLTSLTQIDYSLIESVLPDILSRLLMVPDTVTPALKLLEILLQYHVKTRTVPLYIDTVITIDFQENVRDHGWQESYQKICRSPGLHPRHLERLGKCVYEFLPLNQTMSAVRSVTERIRNLLEEYHALSQSKDEESPRKKRKVDRGSTNDDATKALTLAISTTAIFASVVLSSFSGDSVPKETQQELEKLLNDFSSKVVLHSLSRTFKSMRKKTTKPWDDEIIALANLRLRYALGLQRSPGISFDVDCSPKLIKQMSESVEAISLADLQLETLRTLFKSSPAGQRLTIFDTTLKILEASESFSVLHMVIQRWLPLIDLQASKEQVERFVALFVALRSRGGADLTEILLNQALSSAEFWELTNVRGVLLAFIERSISEASDWANATLHQQEVVQSVFDMLLFIPTEYLSRALKLFLVKRAISLDQAMTATSTSRHFLYTLRTYTSRLISSTDLSDNLLGDFAAYLHYLHTDEVSGKSAFEIETLELIRFLLKNLLKDNDSDEIRHLVRHYSDGLQQNSFSSHNPWARSFSIVVELLLKESPLKTFSIPTQDTFRTLYDSLHRYLYPRLVNTPNALKVTQDKVLLEGWLQVLRLGRWLGLTDVQVLGEQTMNLFAFTQTPGNEDADFVVFGVLLEEFHLCPANIRPQRLEIVIAAYVLLARRKSVAGLGIVDDFVSSLCPTLSPETFNHGLSFIVASLKHVNEDEASSLLHLLSILLQDSPQNTFHIIQSSVTESINTFNDRDIFTEEVRLPALLLLLQRCHDRPAALRQADISGIWLFVAKICVGTQVHDPTTSVETFHCIVSIATALIRLRRDLVVLTIPHLGIVLRRLIQSMQSPRSNLGPKQSIVVSSRLPSWINVQYPLGVEEGKALSRLLESLNSKTVFRKLTTSTAAPPKAESLAKPFSKHAAYVIKAYVESLNDPLCVIPAAVRKELQPGLFALCGMMNNFNRDALMASTADAGEKVIVKTLWREYEKQRYVGKG</sequence>
<organism evidence="3 4">
    <name type="scientific">Lentinula detonsa</name>
    <dbReference type="NCBI Taxonomy" id="2804962"/>
    <lineage>
        <taxon>Eukaryota</taxon>
        <taxon>Fungi</taxon>
        <taxon>Dikarya</taxon>
        <taxon>Basidiomycota</taxon>
        <taxon>Agaricomycotina</taxon>
        <taxon>Agaricomycetes</taxon>
        <taxon>Agaricomycetidae</taxon>
        <taxon>Agaricales</taxon>
        <taxon>Marasmiineae</taxon>
        <taxon>Omphalotaceae</taxon>
        <taxon>Lentinula</taxon>
    </lineage>
</organism>
<dbReference type="EMBL" id="MU801890">
    <property type="protein sequence ID" value="KAJ3990461.1"/>
    <property type="molecule type" value="Genomic_DNA"/>
</dbReference>
<comment type="caution">
    <text evidence="3">The sequence shown here is derived from an EMBL/GenBank/DDBJ whole genome shotgun (WGS) entry which is preliminary data.</text>
</comment>
<dbReference type="InterPro" id="IPR018849">
    <property type="entry name" value="Urb2/Npa2_C"/>
</dbReference>
<evidence type="ECO:0000256" key="1">
    <source>
        <dbReference type="SAM" id="MobiDB-lite"/>
    </source>
</evidence>
<protein>
    <submittedName>
        <fullName evidence="3">Urb2/Npa2 family-domain-containing protein</fullName>
    </submittedName>
</protein>
<reference evidence="3" key="1">
    <citation type="submission" date="2022-08" db="EMBL/GenBank/DDBJ databases">
        <authorList>
            <consortium name="DOE Joint Genome Institute"/>
            <person name="Min B."/>
            <person name="Riley R."/>
            <person name="Sierra-Patev S."/>
            <person name="Naranjo-Ortiz M."/>
            <person name="Looney B."/>
            <person name="Konkel Z."/>
            <person name="Slot J.C."/>
            <person name="Sakamoto Y."/>
            <person name="Steenwyk J.L."/>
            <person name="Rokas A."/>
            <person name="Carro J."/>
            <person name="Camarero S."/>
            <person name="Ferreira P."/>
            <person name="Molpeceres G."/>
            <person name="Ruiz-Duenas F.J."/>
            <person name="Serrano A."/>
            <person name="Henrissat B."/>
            <person name="Drula E."/>
            <person name="Hughes K.W."/>
            <person name="Mata J.L."/>
            <person name="Ishikawa N.K."/>
            <person name="Vargas-Isla R."/>
            <person name="Ushijima S."/>
            <person name="Smith C.A."/>
            <person name="Ahrendt S."/>
            <person name="Andreopoulos W."/>
            <person name="He G."/>
            <person name="Labutti K."/>
            <person name="Lipzen A."/>
            <person name="Ng V."/>
            <person name="Sandor L."/>
            <person name="Barry K."/>
            <person name="Martinez A.T."/>
            <person name="Xiao Y."/>
            <person name="Gibbons J.G."/>
            <person name="Terashima K."/>
            <person name="Hibbett D.S."/>
            <person name="Grigoriev I.V."/>
        </authorList>
    </citation>
    <scope>NUCLEOTIDE SEQUENCE</scope>
    <source>
        <strain evidence="3">TFB7829</strain>
    </source>
</reference>
<proteinExistence type="predicted"/>
<dbReference type="Pfam" id="PF10441">
    <property type="entry name" value="Urb2"/>
    <property type="match status" value="1"/>
</dbReference>
<name>A0AA38UYW4_9AGAR</name>
<accession>A0AA38UYW4</accession>
<evidence type="ECO:0000259" key="2">
    <source>
        <dbReference type="Pfam" id="PF10441"/>
    </source>
</evidence>